<dbReference type="Pfam" id="PF00903">
    <property type="entry name" value="Glyoxalase"/>
    <property type="match status" value="1"/>
</dbReference>
<dbReference type="Proteomes" id="UP000817854">
    <property type="component" value="Unassembled WGS sequence"/>
</dbReference>
<dbReference type="InterPro" id="IPR037523">
    <property type="entry name" value="VOC_core"/>
</dbReference>
<sequence>MEILEIEIQTDDLVETETFYSDVLGLQLVRKRQNSISFLAGHSTLTFIKSNKLNPKYHFAFNIPNNKLDEAIIWARTKLNLIENADNEIVANFESWNARAIYFYDNNKNILEFIARFDIDNSTDKPFNISSIQSISEIGIVTDAPIKLADKLVEDYNLNYFSKGAKSESFASIGDDNGLFIIVKTNRNWFPTEQKSEKHFTRIRIATNGLTKIITMTEENTSR</sequence>
<dbReference type="PROSITE" id="PS51819">
    <property type="entry name" value="VOC"/>
    <property type="match status" value="1"/>
</dbReference>
<reference evidence="2 3" key="2">
    <citation type="submission" date="2019-05" db="EMBL/GenBank/DDBJ databases">
        <authorList>
            <person name="Lianzixin W."/>
        </authorList>
    </citation>
    <scope>NUCLEOTIDE SEQUENCE [LARGE SCALE GENOMIC DNA]</scope>
    <source>
        <strain evidence="2 3">EC11</strain>
    </source>
</reference>
<keyword evidence="3" id="KW-1185">Reference proteome</keyword>
<reference evidence="3" key="1">
    <citation type="submission" date="2019-05" db="EMBL/GenBank/DDBJ databases">
        <title>Flavobacterium profundi sp. nov., isolated from a deep-sea seamount.</title>
        <authorList>
            <person name="Zhang D.-C."/>
        </authorList>
    </citation>
    <scope>NUCLEOTIDE SEQUENCE [LARGE SCALE GENOMIC DNA]</scope>
    <source>
        <strain evidence="3">EC11</strain>
    </source>
</reference>
<organism evidence="2 3">
    <name type="scientific">Flavobacterium jejuense</name>
    <dbReference type="NCBI Taxonomy" id="1544455"/>
    <lineage>
        <taxon>Bacteria</taxon>
        <taxon>Pseudomonadati</taxon>
        <taxon>Bacteroidota</taxon>
        <taxon>Flavobacteriia</taxon>
        <taxon>Flavobacteriales</taxon>
        <taxon>Flavobacteriaceae</taxon>
        <taxon>Flavobacterium</taxon>
    </lineage>
</organism>
<proteinExistence type="predicted"/>
<reference evidence="2 3" key="3">
    <citation type="submission" date="2020-02" db="EMBL/GenBank/DDBJ databases">
        <title>Flavobacterium profundi sp. nov., isolated from a deep-sea seamount.</title>
        <authorList>
            <person name="Zhang D.-C."/>
        </authorList>
    </citation>
    <scope>NUCLEOTIDE SEQUENCE [LARGE SCALE GENOMIC DNA]</scope>
    <source>
        <strain evidence="2 3">EC11</strain>
    </source>
</reference>
<feature type="domain" description="VOC" evidence="1">
    <location>
        <begin position="2"/>
        <end position="116"/>
    </location>
</feature>
<dbReference type="Gene3D" id="3.10.180.10">
    <property type="entry name" value="2,3-Dihydroxybiphenyl 1,2-Dioxygenase, domain 1"/>
    <property type="match status" value="1"/>
</dbReference>
<comment type="caution">
    <text evidence="2">The sequence shown here is derived from an EMBL/GenBank/DDBJ whole genome shotgun (WGS) entry which is preliminary data.</text>
</comment>
<dbReference type="InterPro" id="IPR029068">
    <property type="entry name" value="Glyas_Bleomycin-R_OHBP_Dase"/>
</dbReference>
<evidence type="ECO:0000313" key="2">
    <source>
        <dbReference type="EMBL" id="NHN26198.1"/>
    </source>
</evidence>
<evidence type="ECO:0000313" key="3">
    <source>
        <dbReference type="Proteomes" id="UP000817854"/>
    </source>
</evidence>
<dbReference type="InterPro" id="IPR004360">
    <property type="entry name" value="Glyas_Fos-R_dOase_dom"/>
</dbReference>
<dbReference type="EMBL" id="VEVQ02000006">
    <property type="protein sequence ID" value="NHN26198.1"/>
    <property type="molecule type" value="Genomic_DNA"/>
</dbReference>
<gene>
    <name evidence="2" type="ORF">FIA58_010965</name>
</gene>
<dbReference type="RefSeq" id="WP_140962522.1">
    <property type="nucleotide sequence ID" value="NZ_VEVQ02000006.1"/>
</dbReference>
<name>A0ABX0IR62_9FLAO</name>
<dbReference type="SUPFAM" id="SSF54593">
    <property type="entry name" value="Glyoxalase/Bleomycin resistance protein/Dihydroxybiphenyl dioxygenase"/>
    <property type="match status" value="1"/>
</dbReference>
<protein>
    <recommendedName>
        <fullName evidence="1">VOC domain-containing protein</fullName>
    </recommendedName>
</protein>
<accession>A0ABX0IR62</accession>
<evidence type="ECO:0000259" key="1">
    <source>
        <dbReference type="PROSITE" id="PS51819"/>
    </source>
</evidence>